<sequence length="111" mass="12151">MKKLFVSAAVVATMSLAACSTNQTKDLSSYDDIIGEAASIHAEAAKDGYVWKQKAMKKAYVDHYIALAEEAKKKGDDATAMKYAKEALKSANAEMNQEVKYADIQPGWIKK</sequence>
<feature type="chain" id="PRO_5019078724" description="DUF4398 domain-containing protein" evidence="1">
    <location>
        <begin position="18"/>
        <end position="111"/>
    </location>
</feature>
<evidence type="ECO:0008006" key="4">
    <source>
        <dbReference type="Google" id="ProtNLM"/>
    </source>
</evidence>
<organism evidence="2 3">
    <name type="scientific">Hydrogenovibrio thermophilus</name>
    <dbReference type="NCBI Taxonomy" id="265883"/>
    <lineage>
        <taxon>Bacteria</taxon>
        <taxon>Pseudomonadati</taxon>
        <taxon>Pseudomonadota</taxon>
        <taxon>Gammaproteobacteria</taxon>
        <taxon>Thiotrichales</taxon>
        <taxon>Piscirickettsiaceae</taxon>
        <taxon>Hydrogenovibrio</taxon>
    </lineage>
</organism>
<dbReference type="PROSITE" id="PS51257">
    <property type="entry name" value="PROKAR_LIPOPROTEIN"/>
    <property type="match status" value="1"/>
</dbReference>
<evidence type="ECO:0000313" key="3">
    <source>
        <dbReference type="Proteomes" id="UP000285478"/>
    </source>
</evidence>
<gene>
    <name evidence="2" type="ORF">EPV75_08650</name>
</gene>
<name>A0A410H4J4_9GAMM</name>
<dbReference type="KEGG" id="htr:EPV75_08650"/>
<feature type="signal peptide" evidence="1">
    <location>
        <begin position="1"/>
        <end position="17"/>
    </location>
</feature>
<dbReference type="Proteomes" id="UP000285478">
    <property type="component" value="Chromosome"/>
</dbReference>
<keyword evidence="1" id="KW-0732">Signal</keyword>
<dbReference type="RefSeq" id="WP_127119468.1">
    <property type="nucleotide sequence ID" value="NZ_CP035033.1"/>
</dbReference>
<dbReference type="AlphaFoldDB" id="A0A410H4J4"/>
<evidence type="ECO:0000256" key="1">
    <source>
        <dbReference type="SAM" id="SignalP"/>
    </source>
</evidence>
<evidence type="ECO:0000313" key="2">
    <source>
        <dbReference type="EMBL" id="QAB15730.1"/>
    </source>
</evidence>
<protein>
    <recommendedName>
        <fullName evidence="4">DUF4398 domain-containing protein</fullName>
    </recommendedName>
</protein>
<accession>A0A410H4J4</accession>
<dbReference type="EMBL" id="CP035033">
    <property type="protein sequence ID" value="QAB15730.1"/>
    <property type="molecule type" value="Genomic_DNA"/>
</dbReference>
<proteinExistence type="predicted"/>
<keyword evidence="3" id="KW-1185">Reference proteome</keyword>
<reference evidence="2 3" key="1">
    <citation type="journal article" date="2018" name="Environ. Microbiol.">
        <title>Genomes of ubiquitous marine and hypersaline Hydrogenovibrio, Thiomicrorhabdus and Thiomicrospira spp. encode a diversity of mechanisms to sustain chemolithoautotrophy in heterogeneous environments.</title>
        <authorList>
            <person name="Scott K.M."/>
            <person name="Williams J."/>
            <person name="Porter C.M.B."/>
            <person name="Russel S."/>
            <person name="Harmer T.L."/>
            <person name="Paul J.H."/>
            <person name="Antonen K.M."/>
            <person name="Bridges M.K."/>
            <person name="Camper G.J."/>
            <person name="Campla C.K."/>
            <person name="Casella L.G."/>
            <person name="Chase E."/>
            <person name="Conrad J.W."/>
            <person name="Cruz M.C."/>
            <person name="Dunlap D.S."/>
            <person name="Duran L."/>
            <person name="Fahsbender E.M."/>
            <person name="Goldsmith D.B."/>
            <person name="Keeley R.F."/>
            <person name="Kondoff M.R."/>
            <person name="Kussy B.I."/>
            <person name="Lane M.K."/>
            <person name="Lawler S."/>
            <person name="Leigh B.A."/>
            <person name="Lewis C."/>
            <person name="Lostal L.M."/>
            <person name="Marking D."/>
            <person name="Mancera P.A."/>
            <person name="McClenthan E.C."/>
            <person name="McIntyre E.A."/>
            <person name="Mine J.A."/>
            <person name="Modi S."/>
            <person name="Moore B.D."/>
            <person name="Morgan W.A."/>
            <person name="Nelson K.M."/>
            <person name="Nguyen K.N."/>
            <person name="Ogburn N."/>
            <person name="Parrino D.G."/>
            <person name="Pedapudi A.D."/>
            <person name="Pelham R.P."/>
            <person name="Preece A.M."/>
            <person name="Rampersad E.A."/>
            <person name="Richardson J.C."/>
            <person name="Rodgers C.M."/>
            <person name="Schaffer B.L."/>
            <person name="Sheridan N.E."/>
            <person name="Solone M.R."/>
            <person name="Staley Z.R."/>
            <person name="Tabuchi M."/>
            <person name="Waide R.J."/>
            <person name="Wanjugi P.W."/>
            <person name="Young S."/>
            <person name="Clum A."/>
            <person name="Daum C."/>
            <person name="Huntemann M."/>
            <person name="Ivanova N."/>
            <person name="Kyrpides N."/>
            <person name="Mikhailova N."/>
            <person name="Palaniappan K."/>
            <person name="Pillay M."/>
            <person name="Reddy T.B.K."/>
            <person name="Shapiro N."/>
            <person name="Stamatis D."/>
            <person name="Varghese N."/>
            <person name="Woyke T."/>
            <person name="Boden R."/>
            <person name="Freyermuth S.K."/>
            <person name="Kerfeld C.A."/>
        </authorList>
    </citation>
    <scope>NUCLEOTIDE SEQUENCE [LARGE SCALE GENOMIC DNA]</scope>
    <source>
        <strain evidence="2 3">JR-2</strain>
    </source>
</reference>